<dbReference type="GO" id="GO:0003677">
    <property type="term" value="F:DNA binding"/>
    <property type="evidence" value="ECO:0007669"/>
    <property type="project" value="InterPro"/>
</dbReference>
<dbReference type="PANTHER" id="PTHR11070">
    <property type="entry name" value="UVRD / RECB / PCRA DNA HELICASE FAMILY MEMBER"/>
    <property type="match status" value="1"/>
</dbReference>
<feature type="region of interest" description="Disordered" evidence="7">
    <location>
        <begin position="477"/>
        <end position="500"/>
    </location>
</feature>
<dbReference type="Pfam" id="PF00580">
    <property type="entry name" value="UvrD-helicase"/>
    <property type="match status" value="1"/>
</dbReference>
<evidence type="ECO:0000256" key="4">
    <source>
        <dbReference type="ARBA" id="ARBA00022840"/>
    </source>
</evidence>
<evidence type="ECO:0000256" key="2">
    <source>
        <dbReference type="ARBA" id="ARBA00022801"/>
    </source>
</evidence>
<evidence type="ECO:0000259" key="8">
    <source>
        <dbReference type="PROSITE" id="PS51198"/>
    </source>
</evidence>
<feature type="binding site" evidence="6">
    <location>
        <begin position="33"/>
        <end position="40"/>
    </location>
    <ligand>
        <name>ATP</name>
        <dbReference type="ChEBI" id="CHEBI:30616"/>
    </ligand>
</feature>
<keyword evidence="2 6" id="KW-0378">Hydrolase</keyword>
<evidence type="ECO:0000256" key="3">
    <source>
        <dbReference type="ARBA" id="ARBA00022806"/>
    </source>
</evidence>
<reference evidence="9" key="1">
    <citation type="journal article" date="2020" name="Science">
        <title>Unexpected conservation and global transmission of agrobacterial virulence plasmids.</title>
        <authorList>
            <person name="Weisberg A.J."/>
            <person name="Davis E.W. 2nd"/>
            <person name="Tabima J."/>
            <person name="Belcher M.S."/>
            <person name="Miller M."/>
            <person name="Kuo C.H."/>
            <person name="Loper J.E."/>
            <person name="Grunwald N.J."/>
            <person name="Putnam M.L."/>
            <person name="Chang J.H."/>
        </authorList>
    </citation>
    <scope>NUCLEOTIDE SEQUENCE</scope>
    <source>
        <strain evidence="9">17-1853-1a</strain>
    </source>
</reference>
<feature type="domain" description="UvrD-like helicase ATP-binding" evidence="8">
    <location>
        <begin position="12"/>
        <end position="284"/>
    </location>
</feature>
<protein>
    <recommendedName>
        <fullName evidence="5">DNA 3'-5' helicase II</fullName>
    </recommendedName>
</protein>
<keyword evidence="4 6" id="KW-0067">ATP-binding</keyword>
<dbReference type="EMBL" id="JAAMAY010000013">
    <property type="protein sequence ID" value="NTC28022.1"/>
    <property type="molecule type" value="Genomic_DNA"/>
</dbReference>
<dbReference type="GO" id="GO:0005524">
    <property type="term" value="F:ATP binding"/>
    <property type="evidence" value="ECO:0007669"/>
    <property type="project" value="UniProtKB-UniRule"/>
</dbReference>
<comment type="caution">
    <text evidence="9">The sequence shown here is derived from an EMBL/GenBank/DDBJ whole genome shotgun (WGS) entry which is preliminary data.</text>
</comment>
<dbReference type="SUPFAM" id="SSF52540">
    <property type="entry name" value="P-loop containing nucleoside triphosphate hydrolases"/>
    <property type="match status" value="1"/>
</dbReference>
<dbReference type="AlphaFoldDB" id="A0AA44F246"/>
<feature type="compositionally biased region" description="Acidic residues" evidence="7">
    <location>
        <begin position="485"/>
        <end position="499"/>
    </location>
</feature>
<sequence length="634" mass="70939">MIAESGNDIDAHVDDELLSYVDLERPKSFLLFAGAGSGKTRSLVTLLERIVASQGRRLWLKGQRVRVVTFTNAACDEINRRLRFNPMVEVSTIHSFCWSMIENFHSDIKEWLKVDLARDIAELQQQELTGRPGTKASHTRKLSIASKERRLARLDEVQRFTYSPTGDNRGRDSLNHSEVLSITASFFQTAPTLGQILVTQFPIFLIDESQDTNQKLMDALLSVQAANADSFCLGLFGDMMQRIYADGKAGLAEVLPPDWAKPRKEMNHRCPPRVVSLINKIRQSADTQQQKARDDKSTGTARLFILSNAVADKQAAESMVATRMAAITEDMAWKDVAAGFKTLTLEHHMAARRAGFLEMFEALYTAERFRTGLLDGSLPRLRVFIKDVLPMLLAHRAGDEFAKAAVVRHNSPLLSASALIEAGDQQEHQLDRAREAASKLMALWNSPSSDPTFQEVLACVAETGLFELSEIVRDKVTNSKSSAESVEESPEDEAADPQEDTDKAWELFLDTRFEQIIAYTDYVSGSATSATHQGVKGLEFPRVLVVIDDQEARGFMFSYDKLFQSKAKSESDLANERNGNETSIDRTRRLFYVTCSRAEQSLAIVAYSENPTTVRATAIREGWFDDDEIELLTM</sequence>
<evidence type="ECO:0000313" key="9">
    <source>
        <dbReference type="EMBL" id="NTC28022.1"/>
    </source>
</evidence>
<proteinExistence type="predicted"/>
<keyword evidence="3 6" id="KW-0347">Helicase</keyword>
<accession>A0AA44F246</accession>
<dbReference type="GO" id="GO:0016787">
    <property type="term" value="F:hydrolase activity"/>
    <property type="evidence" value="ECO:0007669"/>
    <property type="project" value="UniProtKB-UniRule"/>
</dbReference>
<dbReference type="GO" id="GO:0043138">
    <property type="term" value="F:3'-5' DNA helicase activity"/>
    <property type="evidence" value="ECO:0007669"/>
    <property type="project" value="TreeGrafter"/>
</dbReference>
<gene>
    <name evidence="9" type="ORF">G6M46_07620</name>
</gene>
<organism evidence="9 10">
    <name type="scientific">Agrobacterium tumefaciens</name>
    <dbReference type="NCBI Taxonomy" id="358"/>
    <lineage>
        <taxon>Bacteria</taxon>
        <taxon>Pseudomonadati</taxon>
        <taxon>Pseudomonadota</taxon>
        <taxon>Alphaproteobacteria</taxon>
        <taxon>Hyphomicrobiales</taxon>
        <taxon>Rhizobiaceae</taxon>
        <taxon>Rhizobium/Agrobacterium group</taxon>
        <taxon>Agrobacterium</taxon>
        <taxon>Agrobacterium tumefaciens complex</taxon>
    </lineage>
</organism>
<evidence type="ECO:0000313" key="10">
    <source>
        <dbReference type="Proteomes" id="UP000702952"/>
    </source>
</evidence>
<dbReference type="InterPro" id="IPR014016">
    <property type="entry name" value="UvrD-like_ATP-bd"/>
</dbReference>
<evidence type="ECO:0000256" key="5">
    <source>
        <dbReference type="ARBA" id="ARBA00034923"/>
    </source>
</evidence>
<dbReference type="InterPro" id="IPR027417">
    <property type="entry name" value="P-loop_NTPase"/>
</dbReference>
<dbReference type="InterPro" id="IPR000212">
    <property type="entry name" value="DNA_helicase_UvrD/REP"/>
</dbReference>
<evidence type="ECO:0000256" key="6">
    <source>
        <dbReference type="PROSITE-ProRule" id="PRU00560"/>
    </source>
</evidence>
<dbReference type="Gene3D" id="3.40.50.300">
    <property type="entry name" value="P-loop containing nucleotide triphosphate hydrolases"/>
    <property type="match status" value="2"/>
</dbReference>
<evidence type="ECO:0000256" key="1">
    <source>
        <dbReference type="ARBA" id="ARBA00022741"/>
    </source>
</evidence>
<dbReference type="PANTHER" id="PTHR11070:SF2">
    <property type="entry name" value="ATP-DEPENDENT DNA HELICASE SRS2"/>
    <property type="match status" value="1"/>
</dbReference>
<keyword evidence="1 6" id="KW-0547">Nucleotide-binding</keyword>
<dbReference type="GO" id="GO:0000725">
    <property type="term" value="P:recombinational repair"/>
    <property type="evidence" value="ECO:0007669"/>
    <property type="project" value="TreeGrafter"/>
</dbReference>
<evidence type="ECO:0000256" key="7">
    <source>
        <dbReference type="SAM" id="MobiDB-lite"/>
    </source>
</evidence>
<dbReference type="Proteomes" id="UP000702952">
    <property type="component" value="Unassembled WGS sequence"/>
</dbReference>
<name>A0AA44F246_AGRTU</name>
<dbReference type="RefSeq" id="WP_065657785.1">
    <property type="nucleotide sequence ID" value="NZ_CP123841.1"/>
</dbReference>
<dbReference type="PROSITE" id="PS51198">
    <property type="entry name" value="UVRD_HELICASE_ATP_BIND"/>
    <property type="match status" value="1"/>
</dbReference>